<dbReference type="AlphaFoldDB" id="A0A392TSN1"/>
<feature type="non-terminal residue" evidence="1">
    <location>
        <position position="66"/>
    </location>
</feature>
<sequence>PPPSKVVLPPGLDNGVVIYYTSFCVVLCPSTTVAPSAQSFDVFALPSTNVMSQSTMSSTGSSNPIL</sequence>
<organism evidence="1 2">
    <name type="scientific">Trifolium medium</name>
    <dbReference type="NCBI Taxonomy" id="97028"/>
    <lineage>
        <taxon>Eukaryota</taxon>
        <taxon>Viridiplantae</taxon>
        <taxon>Streptophyta</taxon>
        <taxon>Embryophyta</taxon>
        <taxon>Tracheophyta</taxon>
        <taxon>Spermatophyta</taxon>
        <taxon>Magnoliopsida</taxon>
        <taxon>eudicotyledons</taxon>
        <taxon>Gunneridae</taxon>
        <taxon>Pentapetalae</taxon>
        <taxon>rosids</taxon>
        <taxon>fabids</taxon>
        <taxon>Fabales</taxon>
        <taxon>Fabaceae</taxon>
        <taxon>Papilionoideae</taxon>
        <taxon>50 kb inversion clade</taxon>
        <taxon>NPAAA clade</taxon>
        <taxon>Hologalegina</taxon>
        <taxon>IRL clade</taxon>
        <taxon>Trifolieae</taxon>
        <taxon>Trifolium</taxon>
    </lineage>
</organism>
<protein>
    <submittedName>
        <fullName evidence="1">Uncharacterized protein</fullName>
    </submittedName>
</protein>
<proteinExistence type="predicted"/>
<evidence type="ECO:0000313" key="2">
    <source>
        <dbReference type="Proteomes" id="UP000265520"/>
    </source>
</evidence>
<reference evidence="1 2" key="1">
    <citation type="journal article" date="2018" name="Front. Plant Sci.">
        <title>Red Clover (Trifolium pratense) and Zigzag Clover (T. medium) - A Picture of Genomic Similarities and Differences.</title>
        <authorList>
            <person name="Dluhosova J."/>
            <person name="Istvanek J."/>
            <person name="Nedelnik J."/>
            <person name="Repkova J."/>
        </authorList>
    </citation>
    <scope>NUCLEOTIDE SEQUENCE [LARGE SCALE GENOMIC DNA]</scope>
    <source>
        <strain evidence="2">cv. 10/8</strain>
        <tissue evidence="1">Leaf</tissue>
    </source>
</reference>
<dbReference type="Proteomes" id="UP000265520">
    <property type="component" value="Unassembled WGS sequence"/>
</dbReference>
<feature type="non-terminal residue" evidence="1">
    <location>
        <position position="1"/>
    </location>
</feature>
<comment type="caution">
    <text evidence="1">The sequence shown here is derived from an EMBL/GenBank/DDBJ whole genome shotgun (WGS) entry which is preliminary data.</text>
</comment>
<keyword evidence="2" id="KW-1185">Reference proteome</keyword>
<accession>A0A392TSN1</accession>
<name>A0A392TSN1_9FABA</name>
<evidence type="ECO:0000313" key="1">
    <source>
        <dbReference type="EMBL" id="MCI63899.1"/>
    </source>
</evidence>
<dbReference type="EMBL" id="LXQA010645606">
    <property type="protein sequence ID" value="MCI63899.1"/>
    <property type="molecule type" value="Genomic_DNA"/>
</dbReference>